<gene>
    <name evidence="1" type="ORF">FB45DRAFT_484618</name>
</gene>
<dbReference type="AlphaFoldDB" id="A0AAD7C0E7"/>
<evidence type="ECO:0000313" key="1">
    <source>
        <dbReference type="EMBL" id="KAJ7635414.1"/>
    </source>
</evidence>
<comment type="caution">
    <text evidence="1">The sequence shown here is derived from an EMBL/GenBank/DDBJ whole genome shotgun (WGS) entry which is preliminary data.</text>
</comment>
<organism evidence="1 2">
    <name type="scientific">Roridomyces roridus</name>
    <dbReference type="NCBI Taxonomy" id="1738132"/>
    <lineage>
        <taxon>Eukaryota</taxon>
        <taxon>Fungi</taxon>
        <taxon>Dikarya</taxon>
        <taxon>Basidiomycota</taxon>
        <taxon>Agaricomycotina</taxon>
        <taxon>Agaricomycetes</taxon>
        <taxon>Agaricomycetidae</taxon>
        <taxon>Agaricales</taxon>
        <taxon>Marasmiineae</taxon>
        <taxon>Mycenaceae</taxon>
        <taxon>Roridomyces</taxon>
    </lineage>
</organism>
<dbReference type="SUPFAM" id="SSF54427">
    <property type="entry name" value="NTF2-like"/>
    <property type="match status" value="1"/>
</dbReference>
<dbReference type="EMBL" id="JARKIF010000007">
    <property type="protein sequence ID" value="KAJ7635414.1"/>
    <property type="molecule type" value="Genomic_DNA"/>
</dbReference>
<proteinExistence type="predicted"/>
<dbReference type="Proteomes" id="UP001221142">
    <property type="component" value="Unassembled WGS sequence"/>
</dbReference>
<accession>A0AAD7C0E7</accession>
<keyword evidence="2" id="KW-1185">Reference proteome</keyword>
<protein>
    <recommendedName>
        <fullName evidence="3">SnoaL-like domain-containing protein</fullName>
    </recommendedName>
</protein>
<dbReference type="InterPro" id="IPR032710">
    <property type="entry name" value="NTF2-like_dom_sf"/>
</dbReference>
<reference evidence="1" key="1">
    <citation type="submission" date="2023-03" db="EMBL/GenBank/DDBJ databases">
        <title>Massive genome expansion in bonnet fungi (Mycena s.s.) driven by repeated elements and novel gene families across ecological guilds.</title>
        <authorList>
            <consortium name="Lawrence Berkeley National Laboratory"/>
            <person name="Harder C.B."/>
            <person name="Miyauchi S."/>
            <person name="Viragh M."/>
            <person name="Kuo A."/>
            <person name="Thoen E."/>
            <person name="Andreopoulos B."/>
            <person name="Lu D."/>
            <person name="Skrede I."/>
            <person name="Drula E."/>
            <person name="Henrissat B."/>
            <person name="Morin E."/>
            <person name="Kohler A."/>
            <person name="Barry K."/>
            <person name="LaButti K."/>
            <person name="Morin E."/>
            <person name="Salamov A."/>
            <person name="Lipzen A."/>
            <person name="Mereny Z."/>
            <person name="Hegedus B."/>
            <person name="Baldrian P."/>
            <person name="Stursova M."/>
            <person name="Weitz H."/>
            <person name="Taylor A."/>
            <person name="Grigoriev I.V."/>
            <person name="Nagy L.G."/>
            <person name="Martin F."/>
            <person name="Kauserud H."/>
        </authorList>
    </citation>
    <scope>NUCLEOTIDE SEQUENCE</scope>
    <source>
        <strain evidence="1">9284</strain>
    </source>
</reference>
<name>A0AAD7C0E7_9AGAR</name>
<evidence type="ECO:0000313" key="2">
    <source>
        <dbReference type="Proteomes" id="UP001221142"/>
    </source>
</evidence>
<evidence type="ECO:0008006" key="3">
    <source>
        <dbReference type="Google" id="ProtNLM"/>
    </source>
</evidence>
<sequence>MSTLAAKQLSNAHAFLEHLGTPNFDAAAELLAANCTHELFPGSFPFPGGQAKRNKEELLGMLRGPQSMFQRFKFLPPLDVIQGVDVIVFHVKSDHISKQGKAFYGEYMLTFRFVGDQIVGIREFCDSQYVTSFFADTRDK</sequence>
<dbReference type="Gene3D" id="3.10.450.50">
    <property type="match status" value="1"/>
</dbReference>